<accession>A0A3B3Z8N4</accession>
<dbReference type="AlphaFoldDB" id="A0A3B3Z8N4"/>
<keyword evidence="2" id="KW-1185">Reference proteome</keyword>
<sequence length="94" mass="10891">IEDQHEVRVVLEKAERERADRGQQWVVPAADTEHRYCHLISVSQRLIPLPVTVPVLRGMGALMVTEKSLLKLFKGRRFEHMIHIQYSSERTSVS</sequence>
<reference evidence="1" key="2">
    <citation type="submission" date="2025-09" db="UniProtKB">
        <authorList>
            <consortium name="Ensembl"/>
        </authorList>
    </citation>
    <scope>IDENTIFICATION</scope>
</reference>
<dbReference type="Proteomes" id="UP000261520">
    <property type="component" value="Unplaced"/>
</dbReference>
<protein>
    <submittedName>
        <fullName evidence="1">Uncharacterized protein</fullName>
    </submittedName>
</protein>
<dbReference type="Ensembl" id="ENSPMGT00000001000.1">
    <property type="protein sequence ID" value="ENSPMGP00000000948.1"/>
    <property type="gene ID" value="ENSPMGG00000000869.1"/>
</dbReference>
<organism evidence="1 2">
    <name type="scientific">Periophthalmus magnuspinnatus</name>
    <dbReference type="NCBI Taxonomy" id="409849"/>
    <lineage>
        <taxon>Eukaryota</taxon>
        <taxon>Metazoa</taxon>
        <taxon>Chordata</taxon>
        <taxon>Craniata</taxon>
        <taxon>Vertebrata</taxon>
        <taxon>Euteleostomi</taxon>
        <taxon>Actinopterygii</taxon>
        <taxon>Neopterygii</taxon>
        <taxon>Teleostei</taxon>
        <taxon>Neoteleostei</taxon>
        <taxon>Acanthomorphata</taxon>
        <taxon>Gobiaria</taxon>
        <taxon>Gobiiformes</taxon>
        <taxon>Gobioidei</taxon>
        <taxon>Gobiidae</taxon>
        <taxon>Oxudercinae</taxon>
        <taxon>Periophthalmus</taxon>
    </lineage>
</organism>
<reference evidence="1" key="1">
    <citation type="submission" date="2025-08" db="UniProtKB">
        <authorList>
            <consortium name="Ensembl"/>
        </authorList>
    </citation>
    <scope>IDENTIFICATION</scope>
</reference>
<evidence type="ECO:0000313" key="2">
    <source>
        <dbReference type="Proteomes" id="UP000261520"/>
    </source>
</evidence>
<evidence type="ECO:0000313" key="1">
    <source>
        <dbReference type="Ensembl" id="ENSPMGP00000000948.1"/>
    </source>
</evidence>
<proteinExistence type="predicted"/>
<name>A0A3B3Z8N4_9GOBI</name>